<evidence type="ECO:0000313" key="1">
    <source>
        <dbReference type="EMBL" id="KAK9087294.1"/>
    </source>
</evidence>
<gene>
    <name evidence="1" type="ORF">Syun_029688</name>
</gene>
<keyword evidence="2" id="KW-1185">Reference proteome</keyword>
<organism evidence="1 2">
    <name type="scientific">Stephania yunnanensis</name>
    <dbReference type="NCBI Taxonomy" id="152371"/>
    <lineage>
        <taxon>Eukaryota</taxon>
        <taxon>Viridiplantae</taxon>
        <taxon>Streptophyta</taxon>
        <taxon>Embryophyta</taxon>
        <taxon>Tracheophyta</taxon>
        <taxon>Spermatophyta</taxon>
        <taxon>Magnoliopsida</taxon>
        <taxon>Ranunculales</taxon>
        <taxon>Menispermaceae</taxon>
        <taxon>Menispermoideae</taxon>
        <taxon>Cissampelideae</taxon>
        <taxon>Stephania</taxon>
    </lineage>
</organism>
<reference evidence="1 2" key="1">
    <citation type="submission" date="2024-01" db="EMBL/GenBank/DDBJ databases">
        <title>Genome assemblies of Stephania.</title>
        <authorList>
            <person name="Yang L."/>
        </authorList>
    </citation>
    <scope>NUCLEOTIDE SEQUENCE [LARGE SCALE GENOMIC DNA]</scope>
    <source>
        <strain evidence="1">YNDBR</strain>
        <tissue evidence="1">Leaf</tissue>
    </source>
</reference>
<dbReference type="EMBL" id="JBBNAF010000013">
    <property type="protein sequence ID" value="KAK9087294.1"/>
    <property type="molecule type" value="Genomic_DNA"/>
</dbReference>
<dbReference type="Proteomes" id="UP001420932">
    <property type="component" value="Unassembled WGS sequence"/>
</dbReference>
<accession>A0AAP0EEB8</accession>
<protein>
    <submittedName>
        <fullName evidence="1">Uncharacterized protein</fullName>
    </submittedName>
</protein>
<proteinExistence type="predicted"/>
<sequence>MEMVESNIVLIMDTGFDEIEDWIDAWYVGDEISYVFQGDWIQTESQRNWIPH</sequence>
<comment type="caution">
    <text evidence="1">The sequence shown here is derived from an EMBL/GenBank/DDBJ whole genome shotgun (WGS) entry which is preliminary data.</text>
</comment>
<evidence type="ECO:0000313" key="2">
    <source>
        <dbReference type="Proteomes" id="UP001420932"/>
    </source>
</evidence>
<name>A0AAP0EEB8_9MAGN</name>
<dbReference type="AlphaFoldDB" id="A0AAP0EEB8"/>